<evidence type="ECO:0000313" key="2">
    <source>
        <dbReference type="Proteomes" id="UP000499080"/>
    </source>
</evidence>
<reference evidence="1 2" key="1">
    <citation type="journal article" date="2019" name="Sci. Rep.">
        <title>Orb-weaving spider Araneus ventricosus genome elucidates the spidroin gene catalogue.</title>
        <authorList>
            <person name="Kono N."/>
            <person name="Nakamura H."/>
            <person name="Ohtoshi R."/>
            <person name="Moran D.A.P."/>
            <person name="Shinohara A."/>
            <person name="Yoshida Y."/>
            <person name="Fujiwara M."/>
            <person name="Mori M."/>
            <person name="Tomita M."/>
            <person name="Arakawa K."/>
        </authorList>
    </citation>
    <scope>NUCLEOTIDE SEQUENCE [LARGE SCALE GENOMIC DNA]</scope>
</reference>
<evidence type="ECO:0000313" key="1">
    <source>
        <dbReference type="EMBL" id="GBM82490.1"/>
    </source>
</evidence>
<sequence length="191" mass="22182">MNTSHIFYLHTVKFQTAPLGTISNDVRETSKRAVSVLKSSWYGEVPLPTNISQSVVDYLQELKLKMEQATERVKIFAEWKQQSYADSFNRNTTSKSFRPGDQVYLLIPDSSNKLYARWISPGEIIKHISPHSYLVKLPDGRKKQIHVNKIRKLKMRVNTVGVIFENEEEFGEIIVPEKDYLLPGNWKWIVK</sequence>
<dbReference type="OrthoDB" id="6430866at2759"/>
<protein>
    <submittedName>
        <fullName evidence="1">Uncharacterized protein</fullName>
    </submittedName>
</protein>
<name>A0A4Y2IY14_ARAVE</name>
<gene>
    <name evidence="1" type="ORF">AVEN_202389_1</name>
</gene>
<dbReference type="Proteomes" id="UP000499080">
    <property type="component" value="Unassembled WGS sequence"/>
</dbReference>
<dbReference type="AlphaFoldDB" id="A0A4Y2IY14"/>
<comment type="caution">
    <text evidence="1">The sequence shown here is derived from an EMBL/GenBank/DDBJ whole genome shotgun (WGS) entry which is preliminary data.</text>
</comment>
<keyword evidence="2" id="KW-1185">Reference proteome</keyword>
<proteinExistence type="predicted"/>
<dbReference type="EMBL" id="BGPR01003014">
    <property type="protein sequence ID" value="GBM82490.1"/>
    <property type="molecule type" value="Genomic_DNA"/>
</dbReference>
<organism evidence="1 2">
    <name type="scientific">Araneus ventricosus</name>
    <name type="common">Orbweaver spider</name>
    <name type="synonym">Epeira ventricosa</name>
    <dbReference type="NCBI Taxonomy" id="182803"/>
    <lineage>
        <taxon>Eukaryota</taxon>
        <taxon>Metazoa</taxon>
        <taxon>Ecdysozoa</taxon>
        <taxon>Arthropoda</taxon>
        <taxon>Chelicerata</taxon>
        <taxon>Arachnida</taxon>
        <taxon>Araneae</taxon>
        <taxon>Araneomorphae</taxon>
        <taxon>Entelegynae</taxon>
        <taxon>Araneoidea</taxon>
        <taxon>Araneidae</taxon>
        <taxon>Araneus</taxon>
    </lineage>
</organism>
<accession>A0A4Y2IY14</accession>